<dbReference type="AlphaFoldDB" id="A0A4P7N8W7"/>
<evidence type="ECO:0000313" key="4">
    <source>
        <dbReference type="Proteomes" id="UP000294847"/>
    </source>
</evidence>
<dbReference type="InterPro" id="IPR019405">
    <property type="entry name" value="Lactonase_7-beta_prop"/>
</dbReference>
<dbReference type="InterPro" id="IPR050282">
    <property type="entry name" value="Cycloisomerase_2"/>
</dbReference>
<protein>
    <recommendedName>
        <fullName evidence="5">3-carboxymuconate cyclase</fullName>
    </recommendedName>
</protein>
<dbReference type="Proteomes" id="UP000294847">
    <property type="component" value="Chromosome 2"/>
</dbReference>
<feature type="signal peptide" evidence="2">
    <location>
        <begin position="1"/>
        <end position="25"/>
    </location>
</feature>
<dbReference type="PANTHER" id="PTHR30344:SF1">
    <property type="entry name" value="6-PHOSPHOGLUCONOLACTONASE"/>
    <property type="match status" value="1"/>
</dbReference>
<gene>
    <name evidence="3" type="ORF">PoMZ_01483</name>
</gene>
<accession>A0A4P7N8W7</accession>
<dbReference type="Gene3D" id="2.130.10.10">
    <property type="entry name" value="YVTN repeat-like/Quinoprotein amine dehydrogenase"/>
    <property type="match status" value="1"/>
</dbReference>
<dbReference type="SUPFAM" id="SSF51004">
    <property type="entry name" value="C-terminal (heme d1) domain of cytochrome cd1-nitrite reductase"/>
    <property type="match status" value="1"/>
</dbReference>
<dbReference type="Pfam" id="PF10282">
    <property type="entry name" value="Lactonase"/>
    <property type="match status" value="1"/>
</dbReference>
<sequence>MRPGSSSYCANGILALLALLPTVSSSILYSSSYGGSVSALDLTLASDSNLSSLKVVSSTKECSPDPAWLTLDSANSRLYCVGEGLNTRNGSLSAFATSPDGSLSLIKKVDTIGGPVSSVIYGKGGEGIAAAHYTGSSLTTYAVSDLKLLQAKTWSEPLGPNITRQDAPHPHEATLDPTGRFVVVPDLGSDRVRILAIDGAGGLGLTEVEPLAARPGSGPRHLEFLKLDGKTLMYLVSELDNTVTVYEVGYGDDGKSMSFSEIMVTGTHGDIATPNASAAEIHLSPDNRFLLVSSRFDKAFNIPSFDTTDGTLVPSDTITSFSIDQKTGAISAIQRFPAGGDNPRHFSINKDGSLVASGLQGDGRIVIISRDAETGLLKEFVANAKVEVGVNCVVFA</sequence>
<evidence type="ECO:0000256" key="1">
    <source>
        <dbReference type="ARBA" id="ARBA00005564"/>
    </source>
</evidence>
<evidence type="ECO:0000256" key="2">
    <source>
        <dbReference type="SAM" id="SignalP"/>
    </source>
</evidence>
<feature type="chain" id="PRO_5020797123" description="3-carboxymuconate cyclase" evidence="2">
    <location>
        <begin position="26"/>
        <end position="396"/>
    </location>
</feature>
<dbReference type="OMA" id="FVWTATR"/>
<dbReference type="GO" id="GO:0017057">
    <property type="term" value="F:6-phosphogluconolactonase activity"/>
    <property type="evidence" value="ECO:0007669"/>
    <property type="project" value="TreeGrafter"/>
</dbReference>
<dbReference type="EMBL" id="CP034205">
    <property type="protein sequence ID" value="QBZ56574.1"/>
    <property type="molecule type" value="Genomic_DNA"/>
</dbReference>
<evidence type="ECO:0000313" key="3">
    <source>
        <dbReference type="EMBL" id="QBZ56574.1"/>
    </source>
</evidence>
<dbReference type="SMR" id="A0A4P7N8W7"/>
<dbReference type="InterPro" id="IPR011048">
    <property type="entry name" value="Haem_d1_sf"/>
</dbReference>
<keyword evidence="2" id="KW-0732">Signal</keyword>
<organism evidence="3 4">
    <name type="scientific">Pyricularia oryzae</name>
    <name type="common">Rice blast fungus</name>
    <name type="synonym">Magnaporthe oryzae</name>
    <dbReference type="NCBI Taxonomy" id="318829"/>
    <lineage>
        <taxon>Eukaryota</taxon>
        <taxon>Fungi</taxon>
        <taxon>Dikarya</taxon>
        <taxon>Ascomycota</taxon>
        <taxon>Pezizomycotina</taxon>
        <taxon>Sordariomycetes</taxon>
        <taxon>Sordariomycetidae</taxon>
        <taxon>Magnaporthales</taxon>
        <taxon>Pyriculariaceae</taxon>
        <taxon>Pyricularia</taxon>
    </lineage>
</organism>
<proteinExistence type="inferred from homology"/>
<dbReference type="InterPro" id="IPR015943">
    <property type="entry name" value="WD40/YVTN_repeat-like_dom_sf"/>
</dbReference>
<dbReference type="PANTHER" id="PTHR30344">
    <property type="entry name" value="6-PHOSPHOGLUCONOLACTONASE-RELATED"/>
    <property type="match status" value="1"/>
</dbReference>
<reference evidence="3 4" key="1">
    <citation type="journal article" date="2019" name="Mol. Biol. Evol.">
        <title>Blast fungal genomes show frequent chromosomal changes, gene gains and losses, and effector gene turnover.</title>
        <authorList>
            <person name="Gomez Luciano L.B."/>
            <person name="Jason Tsai I."/>
            <person name="Chuma I."/>
            <person name="Tosa Y."/>
            <person name="Chen Y.H."/>
            <person name="Li J.Y."/>
            <person name="Li M.Y."/>
            <person name="Jade Lu M.Y."/>
            <person name="Nakayashiki H."/>
            <person name="Li W.H."/>
        </authorList>
    </citation>
    <scope>NUCLEOTIDE SEQUENCE [LARGE SCALE GENOMIC DNA]</scope>
    <source>
        <strain evidence="3">MZ5-1-6</strain>
    </source>
</reference>
<comment type="similarity">
    <text evidence="1">Belongs to the cycloisomerase 2 family.</text>
</comment>
<name>A0A4P7N8W7_PYROR</name>
<evidence type="ECO:0008006" key="5">
    <source>
        <dbReference type="Google" id="ProtNLM"/>
    </source>
</evidence>